<dbReference type="AlphaFoldDB" id="A0A1L8EGG0"/>
<evidence type="ECO:0000256" key="4">
    <source>
        <dbReference type="ARBA" id="ARBA00022670"/>
    </source>
</evidence>
<dbReference type="EMBL" id="GFDG01001065">
    <property type="protein sequence ID" value="JAV17734.1"/>
    <property type="molecule type" value="Transcribed_RNA"/>
</dbReference>
<dbReference type="PROSITE" id="PS00134">
    <property type="entry name" value="TRYPSIN_HIS"/>
    <property type="match status" value="1"/>
</dbReference>
<dbReference type="SUPFAM" id="SSF50494">
    <property type="entry name" value="Trypsin-like serine proteases"/>
    <property type="match status" value="1"/>
</dbReference>
<evidence type="ECO:0000259" key="11">
    <source>
        <dbReference type="PROSITE" id="PS50240"/>
    </source>
</evidence>
<keyword evidence="10" id="KW-0732">Signal</keyword>
<feature type="domain" description="Peptidase S1" evidence="11">
    <location>
        <begin position="36"/>
        <end position="268"/>
    </location>
</feature>
<evidence type="ECO:0000256" key="9">
    <source>
        <dbReference type="RuleBase" id="RU363034"/>
    </source>
</evidence>
<evidence type="ECO:0000256" key="1">
    <source>
        <dbReference type="ARBA" id="ARBA00004613"/>
    </source>
</evidence>
<dbReference type="FunFam" id="2.40.10.10:FF:000047">
    <property type="entry name" value="Trypsin eta"/>
    <property type="match status" value="1"/>
</dbReference>
<comment type="similarity">
    <text evidence="2">Belongs to the peptidase S1 family.</text>
</comment>
<evidence type="ECO:0000256" key="8">
    <source>
        <dbReference type="ARBA" id="ARBA00023157"/>
    </source>
</evidence>
<dbReference type="PRINTS" id="PR00722">
    <property type="entry name" value="CHYMOTRYPSIN"/>
</dbReference>
<reference evidence="12" key="1">
    <citation type="submission" date="2017-01" db="EMBL/GenBank/DDBJ databases">
        <title>An insight into the sialome and mialome of the horn fly, Haematobia irritans.</title>
        <authorList>
            <person name="Breijo M."/>
            <person name="Boiani M."/>
            <person name="Ures X."/>
            <person name="Rocha S."/>
            <person name="Sequeira M."/>
            <person name="Ribeiro J.M."/>
        </authorList>
    </citation>
    <scope>NUCLEOTIDE SEQUENCE</scope>
</reference>
<keyword evidence="3" id="KW-0964">Secreted</keyword>
<evidence type="ECO:0000256" key="2">
    <source>
        <dbReference type="ARBA" id="ARBA00007664"/>
    </source>
</evidence>
<dbReference type="InterPro" id="IPR001254">
    <property type="entry name" value="Trypsin_dom"/>
</dbReference>
<proteinExistence type="inferred from homology"/>
<dbReference type="InterPro" id="IPR050430">
    <property type="entry name" value="Peptidase_S1"/>
</dbReference>
<feature type="chain" id="PRO_5012950758" evidence="10">
    <location>
        <begin position="16"/>
        <end position="275"/>
    </location>
</feature>
<accession>A0A1L8EGG0</accession>
<feature type="signal peptide" evidence="10">
    <location>
        <begin position="1"/>
        <end position="15"/>
    </location>
</feature>
<dbReference type="InterPro" id="IPR009003">
    <property type="entry name" value="Peptidase_S1_PA"/>
</dbReference>
<dbReference type="GO" id="GO:0005576">
    <property type="term" value="C:extracellular region"/>
    <property type="evidence" value="ECO:0007669"/>
    <property type="project" value="UniProtKB-SubCell"/>
</dbReference>
<dbReference type="InterPro" id="IPR018114">
    <property type="entry name" value="TRYPSIN_HIS"/>
</dbReference>
<dbReference type="InterPro" id="IPR001314">
    <property type="entry name" value="Peptidase_S1A"/>
</dbReference>
<sequence length="275" mass="29974">MKFAILLICLPLTLGHNLPYQEDTHFQLLDNYESRIVGGQPADIGAFGYQISLRKKSIFNPEVPYWHICGGCIYSENIIITAAHCIIASVPSEFKVVAGSNFRMGNDGVMVPVKEIIMHELYNPNKYNYDIALLILAVPLPLNGFTIRKIELINAAPIAGAMASVTGWGTLTEGGDPPLDLYEVKVPVVSQDLCNEDYNGDITDQMLCAGLRGIGGKDACQGDSGGPLAIRNKLAGIVSWGAGCARPEYPGVYSNVWNLSDWILEKAHQFEGMKI</sequence>
<name>A0A1L8EGG0_HAEIR</name>
<evidence type="ECO:0000256" key="7">
    <source>
        <dbReference type="ARBA" id="ARBA00023145"/>
    </source>
</evidence>
<protein>
    <submittedName>
        <fullName evidence="12">Putative trypsin zeta-like protein</fullName>
    </submittedName>
</protein>
<keyword evidence="6 9" id="KW-0720">Serine protease</keyword>
<dbReference type="PROSITE" id="PS50240">
    <property type="entry name" value="TRYPSIN_DOM"/>
    <property type="match status" value="1"/>
</dbReference>
<dbReference type="Gene3D" id="2.40.10.10">
    <property type="entry name" value="Trypsin-like serine proteases"/>
    <property type="match status" value="1"/>
</dbReference>
<organism evidence="12">
    <name type="scientific">Haematobia irritans</name>
    <name type="common">Horn fly</name>
    <name type="synonym">Conops irritans</name>
    <dbReference type="NCBI Taxonomy" id="7368"/>
    <lineage>
        <taxon>Eukaryota</taxon>
        <taxon>Metazoa</taxon>
        <taxon>Ecdysozoa</taxon>
        <taxon>Arthropoda</taxon>
        <taxon>Hexapoda</taxon>
        <taxon>Insecta</taxon>
        <taxon>Pterygota</taxon>
        <taxon>Neoptera</taxon>
        <taxon>Endopterygota</taxon>
        <taxon>Diptera</taxon>
        <taxon>Brachycera</taxon>
        <taxon>Muscomorpha</taxon>
        <taxon>Muscoidea</taxon>
        <taxon>Muscidae</taxon>
        <taxon>Haematobia</taxon>
    </lineage>
</organism>
<keyword evidence="7" id="KW-0865">Zymogen</keyword>
<dbReference type="GO" id="GO:0016485">
    <property type="term" value="P:protein processing"/>
    <property type="evidence" value="ECO:0007669"/>
    <property type="project" value="UniProtKB-ARBA"/>
</dbReference>
<dbReference type="CDD" id="cd00190">
    <property type="entry name" value="Tryp_SPc"/>
    <property type="match status" value="1"/>
</dbReference>
<evidence type="ECO:0000256" key="6">
    <source>
        <dbReference type="ARBA" id="ARBA00022825"/>
    </source>
</evidence>
<evidence type="ECO:0000313" key="12">
    <source>
        <dbReference type="EMBL" id="JAV17734.1"/>
    </source>
</evidence>
<keyword evidence="8" id="KW-1015">Disulfide bond</keyword>
<evidence type="ECO:0000256" key="3">
    <source>
        <dbReference type="ARBA" id="ARBA00022525"/>
    </source>
</evidence>
<keyword evidence="4 9" id="KW-0645">Protease</keyword>
<evidence type="ECO:0000256" key="10">
    <source>
        <dbReference type="SAM" id="SignalP"/>
    </source>
</evidence>
<comment type="subcellular location">
    <subcellularLocation>
        <location evidence="1">Secreted</location>
    </subcellularLocation>
</comment>
<dbReference type="Pfam" id="PF00089">
    <property type="entry name" value="Trypsin"/>
    <property type="match status" value="1"/>
</dbReference>
<dbReference type="InterPro" id="IPR043504">
    <property type="entry name" value="Peptidase_S1_PA_chymotrypsin"/>
</dbReference>
<dbReference type="PROSITE" id="PS00135">
    <property type="entry name" value="TRYPSIN_SER"/>
    <property type="match status" value="1"/>
</dbReference>
<dbReference type="InterPro" id="IPR033116">
    <property type="entry name" value="TRYPSIN_SER"/>
</dbReference>
<evidence type="ECO:0000256" key="5">
    <source>
        <dbReference type="ARBA" id="ARBA00022801"/>
    </source>
</evidence>
<keyword evidence="5 9" id="KW-0378">Hydrolase</keyword>
<dbReference type="PANTHER" id="PTHR24276">
    <property type="entry name" value="POLYSERASE-RELATED"/>
    <property type="match status" value="1"/>
</dbReference>
<dbReference type="SMART" id="SM00020">
    <property type="entry name" value="Tryp_SPc"/>
    <property type="match status" value="1"/>
</dbReference>
<dbReference type="PANTHER" id="PTHR24276:SF91">
    <property type="entry name" value="AT26814P-RELATED"/>
    <property type="match status" value="1"/>
</dbReference>
<dbReference type="GO" id="GO:0004252">
    <property type="term" value="F:serine-type endopeptidase activity"/>
    <property type="evidence" value="ECO:0007669"/>
    <property type="project" value="InterPro"/>
</dbReference>